<dbReference type="InterPro" id="IPR002492">
    <property type="entry name" value="Transposase_Tc1-like"/>
</dbReference>
<proteinExistence type="predicted"/>
<keyword evidence="3" id="KW-1185">Reference proteome</keyword>
<protein>
    <recommendedName>
        <fullName evidence="1">Transposase Tc1-like domain-containing protein</fullName>
    </recommendedName>
</protein>
<dbReference type="GO" id="GO:0006313">
    <property type="term" value="P:DNA transposition"/>
    <property type="evidence" value="ECO:0007669"/>
    <property type="project" value="InterPro"/>
</dbReference>
<name>A0A9D4S728_DREPO</name>
<gene>
    <name evidence="2" type="ORF">DPMN_016316</name>
</gene>
<comment type="caution">
    <text evidence="2">The sequence shown here is derived from an EMBL/GenBank/DDBJ whole genome shotgun (WGS) entry which is preliminary data.</text>
</comment>
<dbReference type="GO" id="GO:0015074">
    <property type="term" value="P:DNA integration"/>
    <property type="evidence" value="ECO:0007669"/>
    <property type="project" value="InterPro"/>
</dbReference>
<reference evidence="2" key="1">
    <citation type="journal article" date="2019" name="bioRxiv">
        <title>The Genome of the Zebra Mussel, Dreissena polymorpha: A Resource for Invasive Species Research.</title>
        <authorList>
            <person name="McCartney M.A."/>
            <person name="Auch B."/>
            <person name="Kono T."/>
            <person name="Mallez S."/>
            <person name="Zhang Y."/>
            <person name="Obille A."/>
            <person name="Becker A."/>
            <person name="Abrahante J.E."/>
            <person name="Garbe J."/>
            <person name="Badalamenti J.P."/>
            <person name="Herman A."/>
            <person name="Mangelson H."/>
            <person name="Liachko I."/>
            <person name="Sullivan S."/>
            <person name="Sone E.D."/>
            <person name="Koren S."/>
            <person name="Silverstein K.A.T."/>
            <person name="Beckman K.B."/>
            <person name="Gohl D.M."/>
        </authorList>
    </citation>
    <scope>NUCLEOTIDE SEQUENCE</scope>
    <source>
        <strain evidence="2">Duluth1</strain>
        <tissue evidence="2">Whole animal</tissue>
    </source>
</reference>
<evidence type="ECO:0000259" key="1">
    <source>
        <dbReference type="Pfam" id="PF01498"/>
    </source>
</evidence>
<dbReference type="GO" id="GO:0003677">
    <property type="term" value="F:DNA binding"/>
    <property type="evidence" value="ECO:0007669"/>
    <property type="project" value="InterPro"/>
</dbReference>
<evidence type="ECO:0000313" key="2">
    <source>
        <dbReference type="EMBL" id="KAH3892202.1"/>
    </source>
</evidence>
<reference evidence="2" key="2">
    <citation type="submission" date="2020-11" db="EMBL/GenBank/DDBJ databases">
        <authorList>
            <person name="McCartney M.A."/>
            <person name="Auch B."/>
            <person name="Kono T."/>
            <person name="Mallez S."/>
            <person name="Becker A."/>
            <person name="Gohl D.M."/>
            <person name="Silverstein K.A.T."/>
            <person name="Koren S."/>
            <person name="Bechman K.B."/>
            <person name="Herman A."/>
            <person name="Abrahante J.E."/>
            <person name="Garbe J."/>
        </authorList>
    </citation>
    <scope>NUCLEOTIDE SEQUENCE</scope>
    <source>
        <strain evidence="2">Duluth1</strain>
        <tissue evidence="2">Whole animal</tissue>
    </source>
</reference>
<dbReference type="AlphaFoldDB" id="A0A9D4S728"/>
<organism evidence="2 3">
    <name type="scientific">Dreissena polymorpha</name>
    <name type="common">Zebra mussel</name>
    <name type="synonym">Mytilus polymorpha</name>
    <dbReference type="NCBI Taxonomy" id="45954"/>
    <lineage>
        <taxon>Eukaryota</taxon>
        <taxon>Metazoa</taxon>
        <taxon>Spiralia</taxon>
        <taxon>Lophotrochozoa</taxon>
        <taxon>Mollusca</taxon>
        <taxon>Bivalvia</taxon>
        <taxon>Autobranchia</taxon>
        <taxon>Heteroconchia</taxon>
        <taxon>Euheterodonta</taxon>
        <taxon>Imparidentia</taxon>
        <taxon>Neoheterodontei</taxon>
        <taxon>Myida</taxon>
        <taxon>Dreissenoidea</taxon>
        <taxon>Dreissenidae</taxon>
        <taxon>Dreissena</taxon>
    </lineage>
</organism>
<accession>A0A9D4S728</accession>
<dbReference type="Proteomes" id="UP000828390">
    <property type="component" value="Unassembled WGS sequence"/>
</dbReference>
<feature type="domain" description="Transposase Tc1-like" evidence="1">
    <location>
        <begin position="25"/>
        <end position="91"/>
    </location>
</feature>
<dbReference type="Pfam" id="PF01498">
    <property type="entry name" value="HTH_Tnp_Tc3_2"/>
    <property type="match status" value="1"/>
</dbReference>
<sequence length="121" mass="13314">MLPVTMFGTGSTSSTRAVSCLGKTRVSRALQQDGMRSCRTVHNQLMKEGSTHSLSTTRRLIKAVGYKASTLRYGQMVRAVNKEKRLAFCRSLIEKDDRLSGIIFTDESSISLEISKPGPST</sequence>
<dbReference type="EMBL" id="JAIWYP010000001">
    <property type="protein sequence ID" value="KAH3892202.1"/>
    <property type="molecule type" value="Genomic_DNA"/>
</dbReference>
<evidence type="ECO:0000313" key="3">
    <source>
        <dbReference type="Proteomes" id="UP000828390"/>
    </source>
</evidence>